<feature type="zinc finger region" description="CHC2-type" evidence="12 14">
    <location>
        <begin position="40"/>
        <end position="64"/>
    </location>
</feature>
<dbReference type="Gene3D" id="3.90.580.10">
    <property type="entry name" value="Zinc finger, CHC2-type domain"/>
    <property type="match status" value="1"/>
</dbReference>
<evidence type="ECO:0000256" key="15">
    <source>
        <dbReference type="SAM" id="MobiDB-lite"/>
    </source>
</evidence>
<feature type="domain" description="Toprim" evidence="16">
    <location>
        <begin position="259"/>
        <end position="340"/>
    </location>
</feature>
<evidence type="ECO:0000256" key="7">
    <source>
        <dbReference type="ARBA" id="ARBA00022771"/>
    </source>
</evidence>
<keyword evidence="18" id="KW-1185">Reference proteome</keyword>
<dbReference type="PROSITE" id="PS50880">
    <property type="entry name" value="TOPRIM"/>
    <property type="match status" value="1"/>
</dbReference>
<proteinExistence type="inferred from homology"/>
<gene>
    <name evidence="12" type="primary">dnaG</name>
    <name evidence="17" type="ORF">DLJ74_08595</name>
</gene>
<comment type="cofactor">
    <cofactor evidence="12 13 14">
        <name>Zn(2+)</name>
        <dbReference type="ChEBI" id="CHEBI:29105"/>
    </cofactor>
    <text evidence="12 13 14">Binds 1 zinc ion per monomer.</text>
</comment>
<dbReference type="PANTHER" id="PTHR30313:SF2">
    <property type="entry name" value="DNA PRIMASE"/>
    <property type="match status" value="1"/>
</dbReference>
<dbReference type="Pfam" id="PF13155">
    <property type="entry name" value="Toprim_2"/>
    <property type="match status" value="1"/>
</dbReference>
<dbReference type="Proteomes" id="UP000245624">
    <property type="component" value="Unassembled WGS sequence"/>
</dbReference>
<keyword evidence="4 12" id="KW-0548">Nucleotidyltransferase</keyword>
<dbReference type="GO" id="GO:0003899">
    <property type="term" value="F:DNA-directed RNA polymerase activity"/>
    <property type="evidence" value="ECO:0007669"/>
    <property type="project" value="UniProtKB-UniRule"/>
</dbReference>
<keyword evidence="9" id="KW-0460">Magnesium</keyword>
<dbReference type="GO" id="GO:0005737">
    <property type="term" value="C:cytoplasm"/>
    <property type="evidence" value="ECO:0007669"/>
    <property type="project" value="TreeGrafter"/>
</dbReference>
<evidence type="ECO:0000256" key="4">
    <source>
        <dbReference type="ARBA" id="ARBA00022695"/>
    </source>
</evidence>
<protein>
    <recommendedName>
        <fullName evidence="12 13">DNA primase</fullName>
        <ecNumber evidence="12">2.7.7.101</ecNumber>
    </recommendedName>
</protein>
<dbReference type="Gene3D" id="3.90.980.10">
    <property type="entry name" value="DNA primase, catalytic core, N-terminal domain"/>
    <property type="match status" value="1"/>
</dbReference>
<comment type="subunit">
    <text evidence="12">Monomer. Interacts with DnaB.</text>
</comment>
<dbReference type="SUPFAM" id="SSF56731">
    <property type="entry name" value="DNA primase core"/>
    <property type="match status" value="1"/>
</dbReference>
<evidence type="ECO:0000313" key="17">
    <source>
        <dbReference type="EMBL" id="PWU68494.1"/>
    </source>
</evidence>
<dbReference type="GO" id="GO:1990077">
    <property type="term" value="C:primosome complex"/>
    <property type="evidence" value="ECO:0007669"/>
    <property type="project" value="UniProtKB-KW"/>
</dbReference>
<dbReference type="InterPro" id="IPR016136">
    <property type="entry name" value="DNA_helicase_N/primase_C"/>
</dbReference>
<comment type="domain">
    <text evidence="12">Contains an N-terminal zinc-binding domain, a central core domain that contains the primase activity, and a C-terminal DnaB-binding domain.</text>
</comment>
<dbReference type="SUPFAM" id="SSF57783">
    <property type="entry name" value="Zinc beta-ribbon"/>
    <property type="match status" value="1"/>
</dbReference>
<comment type="catalytic activity">
    <reaction evidence="12">
        <text>ssDNA + n NTP = ssDNA/pppN(pN)n-1 hybrid + (n-1) diphosphate.</text>
        <dbReference type="EC" id="2.7.7.101"/>
    </reaction>
</comment>
<organism evidence="17 18">
    <name type="scientific">Gracilibacillus dipsosauri</name>
    <dbReference type="NCBI Taxonomy" id="178340"/>
    <lineage>
        <taxon>Bacteria</taxon>
        <taxon>Bacillati</taxon>
        <taxon>Bacillota</taxon>
        <taxon>Bacilli</taxon>
        <taxon>Bacillales</taxon>
        <taxon>Bacillaceae</taxon>
        <taxon>Gracilibacillus</taxon>
    </lineage>
</organism>
<dbReference type="EC" id="2.7.7.101" evidence="12"/>
<evidence type="ECO:0000256" key="14">
    <source>
        <dbReference type="PIRSR" id="PIRSR002811-1"/>
    </source>
</evidence>
<dbReference type="CDD" id="cd03364">
    <property type="entry name" value="TOPRIM_DnaG_primases"/>
    <property type="match status" value="1"/>
</dbReference>
<comment type="function">
    <text evidence="12 13">RNA polymerase that catalyzes the synthesis of short RNA molecules used as primers for DNA polymerase during DNA replication.</text>
</comment>
<dbReference type="SMART" id="SM00493">
    <property type="entry name" value="TOPRIM"/>
    <property type="match status" value="1"/>
</dbReference>
<dbReference type="InterPro" id="IPR036185">
    <property type="entry name" value="DNA_heli_DnaB-like_N_sf"/>
</dbReference>
<evidence type="ECO:0000256" key="3">
    <source>
        <dbReference type="ARBA" id="ARBA00022679"/>
    </source>
</evidence>
<dbReference type="GO" id="GO:0000428">
    <property type="term" value="C:DNA-directed RNA polymerase complex"/>
    <property type="evidence" value="ECO:0007669"/>
    <property type="project" value="UniProtKB-KW"/>
</dbReference>
<dbReference type="Pfam" id="PF01807">
    <property type="entry name" value="Zn_ribbon_DnaG"/>
    <property type="match status" value="1"/>
</dbReference>
<dbReference type="InterPro" id="IPR019475">
    <property type="entry name" value="DNA_primase_DnaB-bd"/>
</dbReference>
<evidence type="ECO:0000256" key="11">
    <source>
        <dbReference type="ARBA" id="ARBA00023163"/>
    </source>
</evidence>
<dbReference type="NCBIfam" id="TIGR01391">
    <property type="entry name" value="dnaG"/>
    <property type="match status" value="1"/>
</dbReference>
<dbReference type="OrthoDB" id="9803773at2"/>
<dbReference type="RefSeq" id="WP_109984162.1">
    <property type="nucleotide sequence ID" value="NZ_JAJUIE010000057.1"/>
</dbReference>
<dbReference type="AlphaFoldDB" id="A0A317KZQ6"/>
<keyword evidence="8 12" id="KW-0862">Zinc</keyword>
<evidence type="ECO:0000256" key="6">
    <source>
        <dbReference type="ARBA" id="ARBA00022723"/>
    </source>
</evidence>
<accession>A0A317KZQ6</accession>
<comment type="caution">
    <text evidence="17">The sequence shown here is derived from an EMBL/GenBank/DDBJ whole genome shotgun (WGS) entry which is preliminary data.</text>
</comment>
<dbReference type="InterPro" id="IPR036977">
    <property type="entry name" value="DNA_primase_Znf_CHC2"/>
</dbReference>
<dbReference type="HAMAP" id="MF_00974">
    <property type="entry name" value="DNA_primase_DnaG"/>
    <property type="match status" value="1"/>
</dbReference>
<dbReference type="Gene3D" id="3.40.1360.10">
    <property type="match status" value="1"/>
</dbReference>
<keyword evidence="2 12" id="KW-0639">Primosome</keyword>
<dbReference type="Pfam" id="PF08275">
    <property type="entry name" value="DNAG_N"/>
    <property type="match status" value="1"/>
</dbReference>
<dbReference type="GO" id="GO:0003677">
    <property type="term" value="F:DNA binding"/>
    <property type="evidence" value="ECO:0007669"/>
    <property type="project" value="UniProtKB-KW"/>
</dbReference>
<dbReference type="PIRSF" id="PIRSF002811">
    <property type="entry name" value="DnaG"/>
    <property type="match status" value="1"/>
</dbReference>
<sequence>MANQYTDETIASVQAANDVVDIVGEYVQLKKQGRNFFGLCPFHSESTPSFSVNQEKQIFHCFGCGKGGNVITFMMEIEGFSFRQAIEFLADKSGHTLPKASETNKKEPSTEEQAILEAYQWLTKLYHHLLRHTKDGKKGLEYLYQRGYSDESIDTFQLGYSPQSKDFILQFLENKGFHRQTMVKAGLLTTNDQQNYVDRFQGRIIFPIRNAIGKTVGFGGRSINGQDPKYLNSPESPVFQKSKLLYNFDLARSEIRKKSEAILLEGYADVIAVHQAGAKNGIASLGTSLTDAHASILRRYVDTVLICFDGDDAGQNATYKAIKLLKNAGCTVKVANLPKGYDPDSYIQEFGATSFKENVLQASSSEMTFLINHLKKNFNLQHEGDRIRYVESIIGEIALLKSPIERDHYIRDLSDQFDLSYDALNQDLMSRIRNNSKNDDNRQDFGHTKDGNHLMNRRNQKVLSAYQNAERRLIAYMLQNAHVAERVKNRLGSKFNLEQHQIIVTYLYGFYEEGNEPNSSHFLTYIEDETIRKLIVELSMLDCSWEITDKEMDDYIRTILAEQTDHVRIKQLEQEQKLLEKTDPVKAAQIAMEILKIKQQSKNGASF</sequence>
<keyword evidence="1 12" id="KW-0240">DNA-directed RNA polymerase</keyword>
<keyword evidence="10 12" id="KW-0238">DNA-binding</keyword>
<keyword evidence="11 12" id="KW-0804">Transcription</keyword>
<evidence type="ECO:0000256" key="8">
    <source>
        <dbReference type="ARBA" id="ARBA00022833"/>
    </source>
</evidence>
<dbReference type="FunFam" id="3.90.580.10:FF:000001">
    <property type="entry name" value="DNA primase"/>
    <property type="match status" value="1"/>
</dbReference>
<dbReference type="InterPro" id="IPR037068">
    <property type="entry name" value="DNA_primase_core_N_sf"/>
</dbReference>
<dbReference type="Pfam" id="PF10410">
    <property type="entry name" value="DnaB_bind"/>
    <property type="match status" value="1"/>
</dbReference>
<feature type="compositionally biased region" description="Basic and acidic residues" evidence="15">
    <location>
        <begin position="436"/>
        <end position="452"/>
    </location>
</feature>
<dbReference type="InterPro" id="IPR013264">
    <property type="entry name" value="DNAG_N"/>
</dbReference>
<name>A0A317KZQ6_9BACI</name>
<evidence type="ECO:0000256" key="2">
    <source>
        <dbReference type="ARBA" id="ARBA00022515"/>
    </source>
</evidence>
<dbReference type="SMART" id="SM00400">
    <property type="entry name" value="ZnF_CHCC"/>
    <property type="match status" value="1"/>
</dbReference>
<dbReference type="FunFam" id="3.40.1360.10:FF:000002">
    <property type="entry name" value="DNA primase"/>
    <property type="match status" value="1"/>
</dbReference>
<reference evidence="17 18" key="1">
    <citation type="submission" date="2018-05" db="EMBL/GenBank/DDBJ databases">
        <title>Genomic analysis of Gracilibacillus dipsosauri DD1 reveals novel features of a salt-tolerant amylase.</title>
        <authorList>
            <person name="Deutch C.E."/>
            <person name="Yang S."/>
        </authorList>
    </citation>
    <scope>NUCLEOTIDE SEQUENCE [LARGE SCALE GENOMIC DNA]</scope>
    <source>
        <strain evidence="17 18">DD1</strain>
    </source>
</reference>
<evidence type="ECO:0000256" key="5">
    <source>
        <dbReference type="ARBA" id="ARBA00022705"/>
    </source>
</evidence>
<dbReference type="InterPro" id="IPR050219">
    <property type="entry name" value="DnaG_primase"/>
</dbReference>
<dbReference type="InterPro" id="IPR034151">
    <property type="entry name" value="TOPRIM_DnaG_bac"/>
</dbReference>
<evidence type="ECO:0000256" key="9">
    <source>
        <dbReference type="ARBA" id="ARBA00022842"/>
    </source>
</evidence>
<comment type="similarity">
    <text evidence="12 13">Belongs to the DnaG primase family.</text>
</comment>
<dbReference type="FunFam" id="3.90.980.10:FF:000001">
    <property type="entry name" value="DNA primase"/>
    <property type="match status" value="1"/>
</dbReference>
<dbReference type="SUPFAM" id="SSF48024">
    <property type="entry name" value="N-terminal domain of DnaB helicase"/>
    <property type="match status" value="1"/>
</dbReference>
<evidence type="ECO:0000256" key="10">
    <source>
        <dbReference type="ARBA" id="ARBA00023125"/>
    </source>
</evidence>
<dbReference type="InterPro" id="IPR006295">
    <property type="entry name" value="DNA_primase_DnaG"/>
</dbReference>
<keyword evidence="7 12" id="KW-0863">Zinc-finger</keyword>
<dbReference type="GO" id="GO:0006269">
    <property type="term" value="P:DNA replication, synthesis of primer"/>
    <property type="evidence" value="ECO:0007669"/>
    <property type="project" value="UniProtKB-UniRule"/>
</dbReference>
<keyword evidence="3 12" id="KW-0808">Transferase</keyword>
<dbReference type="Gene3D" id="1.10.860.10">
    <property type="entry name" value="DNAb Helicase, Chain A"/>
    <property type="match status" value="1"/>
</dbReference>
<keyword evidence="6 12" id="KW-0479">Metal-binding</keyword>
<evidence type="ECO:0000256" key="1">
    <source>
        <dbReference type="ARBA" id="ARBA00022478"/>
    </source>
</evidence>
<dbReference type="InterPro" id="IPR002694">
    <property type="entry name" value="Znf_CHC2"/>
</dbReference>
<dbReference type="GO" id="GO:0003678">
    <property type="term" value="F:DNA helicase activity"/>
    <property type="evidence" value="ECO:0007669"/>
    <property type="project" value="InterPro"/>
</dbReference>
<dbReference type="GO" id="GO:0005524">
    <property type="term" value="F:ATP binding"/>
    <property type="evidence" value="ECO:0007669"/>
    <property type="project" value="InterPro"/>
</dbReference>
<dbReference type="InterPro" id="IPR006171">
    <property type="entry name" value="TOPRIM_dom"/>
</dbReference>
<dbReference type="GO" id="GO:0008270">
    <property type="term" value="F:zinc ion binding"/>
    <property type="evidence" value="ECO:0007669"/>
    <property type="project" value="UniProtKB-UniRule"/>
</dbReference>
<keyword evidence="5 12" id="KW-0235">DNA replication</keyword>
<evidence type="ECO:0000313" key="18">
    <source>
        <dbReference type="Proteomes" id="UP000245624"/>
    </source>
</evidence>
<dbReference type="InterPro" id="IPR030846">
    <property type="entry name" value="DnaG_bac"/>
</dbReference>
<dbReference type="PANTHER" id="PTHR30313">
    <property type="entry name" value="DNA PRIMASE"/>
    <property type="match status" value="1"/>
</dbReference>
<evidence type="ECO:0000256" key="12">
    <source>
        <dbReference type="HAMAP-Rule" id="MF_00974"/>
    </source>
</evidence>
<feature type="region of interest" description="Disordered" evidence="15">
    <location>
        <begin position="433"/>
        <end position="453"/>
    </location>
</feature>
<evidence type="ECO:0000256" key="13">
    <source>
        <dbReference type="PIRNR" id="PIRNR002811"/>
    </source>
</evidence>
<dbReference type="EMBL" id="QGTD01000008">
    <property type="protein sequence ID" value="PWU68494.1"/>
    <property type="molecule type" value="Genomic_DNA"/>
</dbReference>
<evidence type="ECO:0000259" key="16">
    <source>
        <dbReference type="PROSITE" id="PS50880"/>
    </source>
</evidence>